<dbReference type="EnsemblPlants" id="AVESA.00010b.r2.4AG0654200.1">
    <property type="protein sequence ID" value="AVESA.00010b.r2.4AG0654200.1.CDS"/>
    <property type="gene ID" value="AVESA.00010b.r2.4AG0654200"/>
</dbReference>
<dbReference type="Proteomes" id="UP001732700">
    <property type="component" value="Chromosome 4A"/>
</dbReference>
<proteinExistence type="predicted"/>
<protein>
    <submittedName>
        <fullName evidence="1">Uncharacterized protein</fullName>
    </submittedName>
</protein>
<organism evidence="1 2">
    <name type="scientific">Avena sativa</name>
    <name type="common">Oat</name>
    <dbReference type="NCBI Taxonomy" id="4498"/>
    <lineage>
        <taxon>Eukaryota</taxon>
        <taxon>Viridiplantae</taxon>
        <taxon>Streptophyta</taxon>
        <taxon>Embryophyta</taxon>
        <taxon>Tracheophyta</taxon>
        <taxon>Spermatophyta</taxon>
        <taxon>Magnoliopsida</taxon>
        <taxon>Liliopsida</taxon>
        <taxon>Poales</taxon>
        <taxon>Poaceae</taxon>
        <taxon>BOP clade</taxon>
        <taxon>Pooideae</taxon>
        <taxon>Poodae</taxon>
        <taxon>Poeae</taxon>
        <taxon>Poeae Chloroplast Group 1 (Aveneae type)</taxon>
        <taxon>Aveninae</taxon>
        <taxon>Avena</taxon>
    </lineage>
</organism>
<reference evidence="1" key="2">
    <citation type="submission" date="2025-09" db="UniProtKB">
        <authorList>
            <consortium name="EnsemblPlants"/>
        </authorList>
    </citation>
    <scope>IDENTIFICATION</scope>
</reference>
<evidence type="ECO:0000313" key="2">
    <source>
        <dbReference type="Proteomes" id="UP001732700"/>
    </source>
</evidence>
<accession>A0ACD5WM09</accession>
<name>A0ACD5WM09_AVESA</name>
<reference evidence="1" key="1">
    <citation type="submission" date="2021-05" db="EMBL/GenBank/DDBJ databases">
        <authorList>
            <person name="Scholz U."/>
            <person name="Mascher M."/>
            <person name="Fiebig A."/>
        </authorList>
    </citation>
    <scope>NUCLEOTIDE SEQUENCE [LARGE SCALE GENOMIC DNA]</scope>
</reference>
<evidence type="ECO:0000313" key="1">
    <source>
        <dbReference type="EnsemblPlants" id="AVESA.00010b.r2.4AG0654200.1.CDS"/>
    </source>
</evidence>
<sequence length="586" mass="64547">MESSPSNSPSLPEEVAEPHPEMDQDLLKAATSGDSTLMKHYACHNPGILLGKTRQGNSCLHIASFHGHKVFCKDVVAIEESLLTALNLDGETPLIAAVTSNCVALASFLLMWYHSRGLSETILKQDFDGCNALHHAISCGHTGLALQFIAAEPALSEGVNKLDESPMFIAATRGFTGVCEELLQTPDSAHGGISGFNALHAATRFGSRDIARIIMENRPWMARESDTEGSTPLRLVLIFKKIDVLQVLLEHDPSLGYEVSELQGTLLNSAALEGHVDVTRELLNYCPDAPYRGVSHDQRTCLHTAVSNNNTEFIEFILKTPQLQKIVNMRDSNGRTALHYAVEKCNPRAVATLLSHKHIDTSVLDNQHMSAARVLASAFPRAKTLNWNEVSMLLLEADPRETTSIYNLHNEAMYLTTDESRNQARSLTQTYTSNTSLVAILIATITFAAAFTLPGGYNNDAGSEGLPIMSKKFAFQAFLISDVIAMCSSFAVAFICIIARWEDYEFLLYYRSFTKKLMWLAFMATTTAFSTGIYTVLAPRVHWLAIAICAMAALLPISTWLLGKWPVLKLRFRLGRTFNSGLLDMV</sequence>
<keyword evidence="2" id="KW-1185">Reference proteome</keyword>